<dbReference type="GO" id="GO:0008234">
    <property type="term" value="F:cysteine-type peptidase activity"/>
    <property type="evidence" value="ECO:0007669"/>
    <property type="project" value="InterPro"/>
</dbReference>
<dbReference type="RefSeq" id="WP_122626719.1">
    <property type="nucleotide sequence ID" value="NZ_UPPP01000058.1"/>
</dbReference>
<dbReference type="InterPro" id="IPR000668">
    <property type="entry name" value="Peptidase_C1A_C"/>
</dbReference>
<evidence type="ECO:0000313" key="4">
    <source>
        <dbReference type="Proteomes" id="UP000277811"/>
    </source>
</evidence>
<reference evidence="3 4" key="1">
    <citation type="submission" date="2018-06" db="EMBL/GenBank/DDBJ databases">
        <authorList>
            <person name="Strepis N."/>
        </authorList>
    </citation>
    <scope>NUCLEOTIDE SEQUENCE [LARGE SCALE GENOMIC DNA]</scope>
    <source>
        <strain evidence="3">LUCI</strain>
    </source>
</reference>
<name>A0A498QZT8_9FIRM</name>
<feature type="domain" description="Peptidase C1A papain C-terminal" evidence="2">
    <location>
        <begin position="31"/>
        <end position="241"/>
    </location>
</feature>
<accession>A0A498QZT8</accession>
<evidence type="ECO:0000313" key="3">
    <source>
        <dbReference type="EMBL" id="VBB05746.1"/>
    </source>
</evidence>
<dbReference type="EMBL" id="UPPP01000058">
    <property type="protein sequence ID" value="VBB05746.1"/>
    <property type="molecule type" value="Genomic_DNA"/>
</dbReference>
<dbReference type="Pfam" id="PF00112">
    <property type="entry name" value="Peptidase_C1"/>
    <property type="match status" value="1"/>
</dbReference>
<dbReference type="AlphaFoldDB" id="A0A498QZT8"/>
<dbReference type="Gene3D" id="3.90.70.10">
    <property type="entry name" value="Cysteine proteinases"/>
    <property type="match status" value="1"/>
</dbReference>
<dbReference type="InterPro" id="IPR025660">
    <property type="entry name" value="Pept_his_AS"/>
</dbReference>
<evidence type="ECO:0000256" key="1">
    <source>
        <dbReference type="ARBA" id="ARBA00008455"/>
    </source>
</evidence>
<dbReference type="Proteomes" id="UP000277811">
    <property type="component" value="Unassembled WGS sequence"/>
</dbReference>
<evidence type="ECO:0000259" key="2">
    <source>
        <dbReference type="SMART" id="SM00645"/>
    </source>
</evidence>
<protein>
    <submittedName>
        <fullName evidence="3">Cysteine peptidase histidine active site</fullName>
    </submittedName>
</protein>
<organism evidence="3 4">
    <name type="scientific">Lucifera butyrica</name>
    <dbReference type="NCBI Taxonomy" id="1351585"/>
    <lineage>
        <taxon>Bacteria</taxon>
        <taxon>Bacillati</taxon>
        <taxon>Bacillota</taxon>
        <taxon>Negativicutes</taxon>
        <taxon>Veillonellales</taxon>
        <taxon>Veillonellaceae</taxon>
        <taxon>Lucifera</taxon>
    </lineage>
</organism>
<comment type="similarity">
    <text evidence="1">Belongs to the peptidase C1 family.</text>
</comment>
<dbReference type="InterPro" id="IPR038765">
    <property type="entry name" value="Papain-like_cys_pep_sf"/>
</dbReference>
<dbReference type="OrthoDB" id="3648721at2"/>
<dbReference type="CDD" id="cd02619">
    <property type="entry name" value="Peptidase_C1"/>
    <property type="match status" value="1"/>
</dbReference>
<keyword evidence="4" id="KW-1185">Reference proteome</keyword>
<dbReference type="InterPro" id="IPR013128">
    <property type="entry name" value="Peptidase_C1A"/>
</dbReference>
<gene>
    <name evidence="3" type="ORF">LUCI_0957</name>
</gene>
<dbReference type="SMART" id="SM00645">
    <property type="entry name" value="Pept_C1"/>
    <property type="match status" value="1"/>
</dbReference>
<proteinExistence type="inferred from homology"/>
<dbReference type="PROSITE" id="PS00639">
    <property type="entry name" value="THIOL_PROTEASE_HIS"/>
    <property type="match status" value="1"/>
</dbReference>
<dbReference type="PANTHER" id="PTHR12411">
    <property type="entry name" value="CYSTEINE PROTEASE FAMILY C1-RELATED"/>
    <property type="match status" value="1"/>
</dbReference>
<dbReference type="GO" id="GO:0006508">
    <property type="term" value="P:proteolysis"/>
    <property type="evidence" value="ECO:0007669"/>
    <property type="project" value="InterPro"/>
</dbReference>
<sequence>MIQRVYKLKPDSPDLRDYLYVAKTYKDAKDLPSMVDLRAQCSPVVDQGELGSCTANAIASGLREYLLLKAKQVWVALSRLFLYYEERLLEGTVEEDSGATIRDGMKVLKTIGVCPETDYPYDIAKFTDPPTEQALEDAKQYTISEYHRVTSLTKLKTALAEEQPVVIGFYVYSSFESDEVAATGIVPMPNTWKEELLGGHAVLVVGYDDAKEWAIVRNSWGENWGDKGYFYLPYKYWSSGLVTDMWTGSTGSVPEKSFFRKMLDWFFGLFNCGR</sequence>
<dbReference type="SUPFAM" id="SSF54001">
    <property type="entry name" value="Cysteine proteinases"/>
    <property type="match status" value="1"/>
</dbReference>